<keyword evidence="6 8" id="KW-1133">Transmembrane helix</keyword>
<reference evidence="9 10" key="1">
    <citation type="submission" date="2019-04" db="EMBL/GenBank/DDBJ databases">
        <title>Corynebacterium endometrii sp. nov., isolated from the uterus of a cow with endometritis.</title>
        <authorList>
            <person name="Ballas P."/>
            <person name="Ruckert C."/>
            <person name="Wagener K."/>
            <person name="Drillich M."/>
            <person name="Kaempfer P."/>
            <person name="Busse H.-J."/>
            <person name="Ehling-Schulz M."/>
        </authorList>
    </citation>
    <scope>NUCLEOTIDE SEQUENCE [LARGE SCALE GENOMIC DNA]</scope>
    <source>
        <strain evidence="9 10">LMM-1653</strain>
    </source>
</reference>
<keyword evidence="3" id="KW-0813">Transport</keyword>
<dbReference type="Pfam" id="PF02028">
    <property type="entry name" value="BCCT"/>
    <property type="match status" value="1"/>
</dbReference>
<keyword evidence="5 8" id="KW-0812">Transmembrane</keyword>
<feature type="transmembrane region" description="Helical" evidence="8">
    <location>
        <begin position="251"/>
        <end position="273"/>
    </location>
</feature>
<dbReference type="GO" id="GO:0022857">
    <property type="term" value="F:transmembrane transporter activity"/>
    <property type="evidence" value="ECO:0007669"/>
    <property type="project" value="InterPro"/>
</dbReference>
<evidence type="ECO:0000256" key="2">
    <source>
        <dbReference type="ARBA" id="ARBA00005658"/>
    </source>
</evidence>
<feature type="transmembrane region" description="Helical" evidence="8">
    <location>
        <begin position="501"/>
        <end position="520"/>
    </location>
</feature>
<evidence type="ECO:0000256" key="6">
    <source>
        <dbReference type="ARBA" id="ARBA00022989"/>
    </source>
</evidence>
<evidence type="ECO:0000256" key="4">
    <source>
        <dbReference type="ARBA" id="ARBA00022475"/>
    </source>
</evidence>
<dbReference type="EMBL" id="CP039247">
    <property type="protein sequence ID" value="QCB28118.1"/>
    <property type="molecule type" value="Genomic_DNA"/>
</dbReference>
<evidence type="ECO:0000313" key="10">
    <source>
        <dbReference type="Proteomes" id="UP000296352"/>
    </source>
</evidence>
<dbReference type="InterPro" id="IPR000060">
    <property type="entry name" value="BCCT_transptr"/>
</dbReference>
<evidence type="ECO:0000256" key="3">
    <source>
        <dbReference type="ARBA" id="ARBA00022448"/>
    </source>
</evidence>
<feature type="transmembrane region" description="Helical" evidence="8">
    <location>
        <begin position="323"/>
        <end position="343"/>
    </location>
</feature>
<comment type="subcellular location">
    <subcellularLocation>
        <location evidence="1">Cell membrane</location>
        <topology evidence="1">Multi-pass membrane protein</topology>
    </subcellularLocation>
</comment>
<evidence type="ECO:0000313" key="9">
    <source>
        <dbReference type="EMBL" id="QCB28118.1"/>
    </source>
</evidence>
<keyword evidence="10" id="KW-1185">Reference proteome</keyword>
<protein>
    <submittedName>
        <fullName evidence="9">Glycine betaine transporter BetP</fullName>
    </submittedName>
</protein>
<comment type="similarity">
    <text evidence="2">Belongs to the BCCT transporter (TC 2.A.15) family.</text>
</comment>
<keyword evidence="7 8" id="KW-0472">Membrane</keyword>
<feature type="transmembrane region" description="Helical" evidence="8">
    <location>
        <begin position="293"/>
        <end position="311"/>
    </location>
</feature>
<dbReference type="AlphaFoldDB" id="A0A4V1CEH4"/>
<sequence>MTEKSRSSAAHGAGTGEEVIIKRGRSVVARGGKLEAALKDRMLGRQSIHPGLIPGISVEDTNREFPTNKPVFIVAFLLTLAVIAWAFISPESLSETGTNMRDWVVINLGWGYTAVVLGVALFMLAIAFGPTGNIRLGADDSEPEFSTATWISMLFAAGLGIGLIFYGPLEPLQHFITVPPGFSEYESGSPALAEHALSQAILHNASLAWVIYALVGVSIAYGAFRRGRLPLISAVFEPVFPDSPNRPVGKVIDIFAVLVTLFGTATSLGIGALQIRTGVSIVTGQELGNKFTVAAMTVLTILFIISAVTGVKTGIRILSNANMGLVVFMGLFVLLTGPTLYLLNLLPSTLLTFVDNFATMMEVNSTQSEDNAAWLAGWTTMFWAWWISWSPFVGSFIAKISKGRTIREFVTVVLFVPSGISFVWFVIMGGTTIDLNMNEGLGIEDSGENVLFDMFDNLPLAPIMTIVALLAIVIFFVTAADSATNVMGSFSQSGRPVPSKPVTIIWGASLGVVSIGLLLAGGEDALSGLQSIMVASSLPFTFIIIGMCVSMAKDLANDPFMIRRRYAKDAIGRGVKAGIEEHGDDFVFGVTQVDSEEGAGADFDSKDPTLTEWYTDHNDEYKAVNYAPDGHEIVIETEPRGREEK</sequence>
<dbReference type="Proteomes" id="UP000296352">
    <property type="component" value="Chromosome"/>
</dbReference>
<proteinExistence type="inferred from homology"/>
<feature type="transmembrane region" description="Helical" evidence="8">
    <location>
        <begin position="206"/>
        <end position="224"/>
    </location>
</feature>
<dbReference type="PANTHER" id="PTHR30047">
    <property type="entry name" value="HIGH-AFFINITY CHOLINE TRANSPORT PROTEIN-RELATED"/>
    <property type="match status" value="1"/>
</dbReference>
<feature type="transmembrane region" description="Helical" evidence="8">
    <location>
        <begin position="108"/>
        <end position="129"/>
    </location>
</feature>
<feature type="transmembrane region" description="Helical" evidence="8">
    <location>
        <begin position="409"/>
        <end position="427"/>
    </location>
</feature>
<accession>A0A4V1CEH4</accession>
<organism evidence="9 10">
    <name type="scientific">Corynebacterium endometrii</name>
    <dbReference type="NCBI Taxonomy" id="2488819"/>
    <lineage>
        <taxon>Bacteria</taxon>
        <taxon>Bacillati</taxon>
        <taxon>Actinomycetota</taxon>
        <taxon>Actinomycetes</taxon>
        <taxon>Mycobacteriales</taxon>
        <taxon>Corynebacteriaceae</taxon>
        <taxon>Corynebacterium</taxon>
    </lineage>
</organism>
<evidence type="ECO:0000256" key="8">
    <source>
        <dbReference type="SAM" id="Phobius"/>
    </source>
</evidence>
<gene>
    <name evidence="9" type="primary">betP2</name>
    <name evidence="9" type="ORF">CENDO_04135</name>
</gene>
<dbReference type="NCBIfam" id="TIGR00842">
    <property type="entry name" value="bcct"/>
    <property type="match status" value="1"/>
</dbReference>
<dbReference type="GO" id="GO:0005886">
    <property type="term" value="C:plasma membrane"/>
    <property type="evidence" value="ECO:0007669"/>
    <property type="project" value="UniProtKB-SubCell"/>
</dbReference>
<feature type="transmembrane region" description="Helical" evidence="8">
    <location>
        <begin position="460"/>
        <end position="480"/>
    </location>
</feature>
<evidence type="ECO:0000256" key="5">
    <source>
        <dbReference type="ARBA" id="ARBA00022692"/>
    </source>
</evidence>
<feature type="transmembrane region" description="Helical" evidence="8">
    <location>
        <begin position="372"/>
        <end position="397"/>
    </location>
</feature>
<feature type="transmembrane region" description="Helical" evidence="8">
    <location>
        <begin position="532"/>
        <end position="556"/>
    </location>
</feature>
<dbReference type="RefSeq" id="WP_246014372.1">
    <property type="nucleotide sequence ID" value="NZ_CP039247.1"/>
</dbReference>
<dbReference type="KEGG" id="cee:CENDO_04135"/>
<evidence type="ECO:0000256" key="1">
    <source>
        <dbReference type="ARBA" id="ARBA00004651"/>
    </source>
</evidence>
<name>A0A4V1CEH4_9CORY</name>
<dbReference type="PANTHER" id="PTHR30047:SF7">
    <property type="entry name" value="HIGH-AFFINITY CHOLINE TRANSPORT PROTEIN"/>
    <property type="match status" value="1"/>
</dbReference>
<keyword evidence="4" id="KW-1003">Cell membrane</keyword>
<feature type="transmembrane region" description="Helical" evidence="8">
    <location>
        <begin position="150"/>
        <end position="169"/>
    </location>
</feature>
<feature type="transmembrane region" description="Helical" evidence="8">
    <location>
        <begin position="71"/>
        <end position="88"/>
    </location>
</feature>
<evidence type="ECO:0000256" key="7">
    <source>
        <dbReference type="ARBA" id="ARBA00023136"/>
    </source>
</evidence>